<proteinExistence type="predicted"/>
<dbReference type="EMBL" id="CP050177">
    <property type="protein sequence ID" value="QIQ02219.1"/>
    <property type="molecule type" value="Genomic_DNA"/>
</dbReference>
<dbReference type="AlphaFoldDB" id="A0A6G9GVY9"/>
<dbReference type="Pfam" id="PF03995">
    <property type="entry name" value="Inhibitor_I36"/>
    <property type="match status" value="1"/>
</dbReference>
<reference evidence="1 2" key="1">
    <citation type="submission" date="2020-03" db="EMBL/GenBank/DDBJ databases">
        <title>A novel species.</title>
        <authorList>
            <person name="Gao J."/>
        </authorList>
    </citation>
    <scope>NUCLEOTIDE SEQUENCE [LARGE SCALE GENOMIC DNA]</scope>
    <source>
        <strain evidence="1 2">QMT-12</strain>
    </source>
</reference>
<accession>A0A6G9GVY9</accession>
<evidence type="ECO:0000313" key="1">
    <source>
        <dbReference type="EMBL" id="QIQ02219.1"/>
    </source>
</evidence>
<organism evidence="1 2">
    <name type="scientific">Streptomyces liangshanensis</name>
    <dbReference type="NCBI Taxonomy" id="2717324"/>
    <lineage>
        <taxon>Bacteria</taxon>
        <taxon>Bacillati</taxon>
        <taxon>Actinomycetota</taxon>
        <taxon>Actinomycetes</taxon>
        <taxon>Kitasatosporales</taxon>
        <taxon>Streptomycetaceae</taxon>
        <taxon>Streptomyces</taxon>
    </lineage>
</organism>
<keyword evidence="2" id="KW-1185">Reference proteome</keyword>
<dbReference type="RefSeq" id="WP_167025804.1">
    <property type="nucleotide sequence ID" value="NZ_CP050177.1"/>
</dbReference>
<name>A0A6G9GVY9_9ACTN</name>
<gene>
    <name evidence="1" type="ORF">HA039_07815</name>
</gene>
<protein>
    <submittedName>
        <fullName evidence="1">Peptidase inhibitor family I36 protein</fullName>
    </submittedName>
</protein>
<evidence type="ECO:0000313" key="2">
    <source>
        <dbReference type="Proteomes" id="UP000501179"/>
    </source>
</evidence>
<dbReference type="Proteomes" id="UP000501179">
    <property type="component" value="Chromosome"/>
</dbReference>
<dbReference type="KEGG" id="slia:HA039_07815"/>
<sequence length="149" mass="15468">MSIDLAGPSVGSAAVARGRSRATWRKRAGVAASALLFAAGGMLATASPAAADGPCPANRLCIYDQPNFSGNRILSASTNACFLMRSFDFGTIVSYDNNLPVDARVWTAVSEGPYLNARTLPAGGFSSNVSQIGLGVYLFDEVCMGNARP</sequence>